<dbReference type="AlphaFoldDB" id="A0A4Z2I1R8"/>
<proteinExistence type="predicted"/>
<keyword evidence="3" id="KW-1185">Reference proteome</keyword>
<evidence type="ECO:0000256" key="1">
    <source>
        <dbReference type="SAM" id="SignalP"/>
    </source>
</evidence>
<feature type="chain" id="PRO_5021340118" description="Secreted protein" evidence="1">
    <location>
        <begin position="23"/>
        <end position="160"/>
    </location>
</feature>
<sequence>MRPCRHVFSLFMSFSLLPPVLFASIHFHCPPFRLHSRTFFIHVSFLHGFFGRPLRGRFSTVLLRRYLTMMLCTVDLGILSSCPMAPSDLPSFQRSTTRCRCTTSCSLVFWQAAFGPPAAPHAAPPVAPAAAAASVGADKRQTVVRTRRGEQDNVTLYWPS</sequence>
<evidence type="ECO:0000313" key="2">
    <source>
        <dbReference type="EMBL" id="TNN71937.1"/>
    </source>
</evidence>
<dbReference type="EMBL" id="SRLO01000143">
    <property type="protein sequence ID" value="TNN71937.1"/>
    <property type="molecule type" value="Genomic_DNA"/>
</dbReference>
<dbReference type="Proteomes" id="UP000314294">
    <property type="component" value="Unassembled WGS sequence"/>
</dbReference>
<reference evidence="2 3" key="1">
    <citation type="submission" date="2019-03" db="EMBL/GenBank/DDBJ databases">
        <title>First draft genome of Liparis tanakae, snailfish: a comprehensive survey of snailfish specific genes.</title>
        <authorList>
            <person name="Kim W."/>
            <person name="Song I."/>
            <person name="Jeong J.-H."/>
            <person name="Kim D."/>
            <person name="Kim S."/>
            <person name="Ryu S."/>
            <person name="Song J.Y."/>
            <person name="Lee S.K."/>
        </authorList>
    </citation>
    <scope>NUCLEOTIDE SEQUENCE [LARGE SCALE GENOMIC DNA]</scope>
    <source>
        <tissue evidence="2">Muscle</tissue>
    </source>
</reference>
<protein>
    <recommendedName>
        <fullName evidence="4">Secreted protein</fullName>
    </recommendedName>
</protein>
<name>A0A4Z2I1R8_9TELE</name>
<evidence type="ECO:0008006" key="4">
    <source>
        <dbReference type="Google" id="ProtNLM"/>
    </source>
</evidence>
<feature type="signal peptide" evidence="1">
    <location>
        <begin position="1"/>
        <end position="22"/>
    </location>
</feature>
<accession>A0A4Z2I1R8</accession>
<evidence type="ECO:0000313" key="3">
    <source>
        <dbReference type="Proteomes" id="UP000314294"/>
    </source>
</evidence>
<organism evidence="2 3">
    <name type="scientific">Liparis tanakae</name>
    <name type="common">Tanaka's snailfish</name>
    <dbReference type="NCBI Taxonomy" id="230148"/>
    <lineage>
        <taxon>Eukaryota</taxon>
        <taxon>Metazoa</taxon>
        <taxon>Chordata</taxon>
        <taxon>Craniata</taxon>
        <taxon>Vertebrata</taxon>
        <taxon>Euteleostomi</taxon>
        <taxon>Actinopterygii</taxon>
        <taxon>Neopterygii</taxon>
        <taxon>Teleostei</taxon>
        <taxon>Neoteleostei</taxon>
        <taxon>Acanthomorphata</taxon>
        <taxon>Eupercaria</taxon>
        <taxon>Perciformes</taxon>
        <taxon>Cottioidei</taxon>
        <taxon>Cottales</taxon>
        <taxon>Liparidae</taxon>
        <taxon>Liparis</taxon>
    </lineage>
</organism>
<keyword evidence="1" id="KW-0732">Signal</keyword>
<gene>
    <name evidence="2" type="ORF">EYF80_017725</name>
</gene>
<comment type="caution">
    <text evidence="2">The sequence shown here is derived from an EMBL/GenBank/DDBJ whole genome shotgun (WGS) entry which is preliminary data.</text>
</comment>